<reference evidence="5" key="1">
    <citation type="submission" date="2021-06" db="EMBL/GenBank/DDBJ databases">
        <authorList>
            <person name="Kallberg Y."/>
            <person name="Tangrot J."/>
            <person name="Rosling A."/>
        </authorList>
    </citation>
    <scope>NUCLEOTIDE SEQUENCE</scope>
    <source>
        <strain evidence="5">IN212</strain>
    </source>
</reference>
<feature type="region of interest" description="Disordered" evidence="4">
    <location>
        <begin position="217"/>
        <end position="254"/>
    </location>
</feature>
<dbReference type="GO" id="GO:0016684">
    <property type="term" value="F:oxidoreductase activity, acting on peroxide as acceptor"/>
    <property type="evidence" value="ECO:0007669"/>
    <property type="project" value="TreeGrafter"/>
</dbReference>
<proteinExistence type="inferred from homology"/>
<dbReference type="EMBL" id="CAJVPZ010000083">
    <property type="protein sequence ID" value="CAG8452228.1"/>
    <property type="molecule type" value="Genomic_DNA"/>
</dbReference>
<dbReference type="AlphaFoldDB" id="A0A9N8VJN9"/>
<keyword evidence="6" id="KW-1185">Reference proteome</keyword>
<dbReference type="InterPro" id="IPR006730">
    <property type="entry name" value="Sestrin"/>
</dbReference>
<evidence type="ECO:0000313" key="6">
    <source>
        <dbReference type="Proteomes" id="UP000789396"/>
    </source>
</evidence>
<evidence type="ECO:0000256" key="1">
    <source>
        <dbReference type="ARBA" id="ARBA00004496"/>
    </source>
</evidence>
<feature type="region of interest" description="Disordered" evidence="4">
    <location>
        <begin position="77"/>
        <end position="154"/>
    </location>
</feature>
<organism evidence="5 6">
    <name type="scientific">Racocetra fulgida</name>
    <dbReference type="NCBI Taxonomy" id="60492"/>
    <lineage>
        <taxon>Eukaryota</taxon>
        <taxon>Fungi</taxon>
        <taxon>Fungi incertae sedis</taxon>
        <taxon>Mucoromycota</taxon>
        <taxon>Glomeromycotina</taxon>
        <taxon>Glomeromycetes</taxon>
        <taxon>Diversisporales</taxon>
        <taxon>Gigasporaceae</taxon>
        <taxon>Racocetra</taxon>
    </lineage>
</organism>
<dbReference type="PANTHER" id="PTHR12474:SF0">
    <property type="entry name" value="SESTRIN HOMOLOG"/>
    <property type="match status" value="1"/>
</dbReference>
<sequence length="741" mass="83399">MSIYAPDHTATSTSDDDNQIAIMELTVSRVRTALFQPLRSDDFNERAKQLDKIIDVVKNWACSDYDVNTIDISSENQELSPPLNTIDSSKRSSISDGSIPVNHTASLNSSPIFTDDPPSGSVSSYAVSPSGDDSPNSSSIQRSNSIPRRSSVDQDIYDGNTEKALKLLLYTILRMSIDCPFDEVRRTFTKFLIDLRIEDNEIVLILMLTLKWPSERSASLSTTPSPPSNPSSADDRISSSNISSTSSPNTFVGRQPEEPVRRLILETFARDGRISHLFRILSYFPSFMEKYQASFRKIVEDVIGPVKVDERLYIGIMAASQHKCQYLVSLFKHHFINQNGDARWLEGLQYASEKIKSLARLNSILAHKPWDLKPSHIDDLIKGANNPNGYWKRSDVIHVILVLATFHSLSSFVMGCGIVPEYDTKGGNYIPSVLTPNLFGYDDSESSFGILDSDEKIRPDMAAGLGVMIPDSPAKPASASDLISNNNDDLLLSNQLNESSSVTSVDDQCTLNTSQLIERLKCKREASDLDNLDNLDNETTENEETPEHDSSNVTTAFLSRDKTETTTNFMKKPITTPLPGVHNTEQFSLFLDPTVETPYSDFPVEEGSLFKLQEYCWEDHGVEMVSNPLPGVGELLDQEFNSTPLRQAIWFYVLRLFGLFKDDYSYANLDYFLNNKFKSYIRKLCCTPEDITIDDWLDMGFEFSSEDKCHVNLIAIEARKQAELVYGLWNVMKWRSRDETE</sequence>
<keyword evidence="3" id="KW-0963">Cytoplasm</keyword>
<protein>
    <submittedName>
        <fullName evidence="5">9657_t:CDS:1</fullName>
    </submittedName>
</protein>
<dbReference type="SUPFAM" id="SSF69118">
    <property type="entry name" value="AhpD-like"/>
    <property type="match status" value="1"/>
</dbReference>
<feature type="compositionally biased region" description="Low complexity" evidence="4">
    <location>
        <begin position="117"/>
        <end position="149"/>
    </location>
</feature>
<evidence type="ECO:0000256" key="3">
    <source>
        <dbReference type="ARBA" id="ARBA00022490"/>
    </source>
</evidence>
<comment type="caution">
    <text evidence="5">The sequence shown here is derived from an EMBL/GenBank/DDBJ whole genome shotgun (WGS) entry which is preliminary data.</text>
</comment>
<dbReference type="Pfam" id="PF04636">
    <property type="entry name" value="PA26"/>
    <property type="match status" value="1"/>
</dbReference>
<feature type="compositionally biased region" description="Low complexity" evidence="4">
    <location>
        <begin position="238"/>
        <end position="250"/>
    </location>
</feature>
<dbReference type="GO" id="GO:1904262">
    <property type="term" value="P:negative regulation of TORC1 signaling"/>
    <property type="evidence" value="ECO:0007669"/>
    <property type="project" value="TreeGrafter"/>
</dbReference>
<name>A0A9N8VJN9_9GLOM</name>
<dbReference type="GO" id="GO:1901031">
    <property type="term" value="P:regulation of response to reactive oxygen species"/>
    <property type="evidence" value="ECO:0007669"/>
    <property type="project" value="InterPro"/>
</dbReference>
<dbReference type="OrthoDB" id="337464at2759"/>
<feature type="compositionally biased region" description="Polar residues" evidence="4">
    <location>
        <begin position="101"/>
        <end position="112"/>
    </location>
</feature>
<gene>
    <name evidence="5" type="ORF">RFULGI_LOCUS285</name>
</gene>
<dbReference type="GO" id="GO:1990253">
    <property type="term" value="P:cellular response to leucine starvation"/>
    <property type="evidence" value="ECO:0007669"/>
    <property type="project" value="TreeGrafter"/>
</dbReference>
<evidence type="ECO:0000256" key="4">
    <source>
        <dbReference type="SAM" id="MobiDB-lite"/>
    </source>
</evidence>
<dbReference type="GO" id="GO:0016239">
    <property type="term" value="P:positive regulation of macroautophagy"/>
    <property type="evidence" value="ECO:0007669"/>
    <property type="project" value="TreeGrafter"/>
</dbReference>
<dbReference type="InterPro" id="IPR029032">
    <property type="entry name" value="AhpD-like"/>
</dbReference>
<feature type="compositionally biased region" description="Acidic residues" evidence="4">
    <location>
        <begin position="531"/>
        <end position="544"/>
    </location>
</feature>
<comment type="subcellular location">
    <subcellularLocation>
        <location evidence="1">Cytoplasm</location>
    </subcellularLocation>
</comment>
<dbReference type="GO" id="GO:0005737">
    <property type="term" value="C:cytoplasm"/>
    <property type="evidence" value="ECO:0007669"/>
    <property type="project" value="UniProtKB-SubCell"/>
</dbReference>
<evidence type="ECO:0000313" key="5">
    <source>
        <dbReference type="EMBL" id="CAG8452228.1"/>
    </source>
</evidence>
<dbReference type="GO" id="GO:0071233">
    <property type="term" value="P:cellular response to L-leucine"/>
    <property type="evidence" value="ECO:0007669"/>
    <property type="project" value="TreeGrafter"/>
</dbReference>
<accession>A0A9N8VJN9</accession>
<dbReference type="GO" id="GO:0005634">
    <property type="term" value="C:nucleus"/>
    <property type="evidence" value="ECO:0007669"/>
    <property type="project" value="InterPro"/>
</dbReference>
<evidence type="ECO:0000256" key="2">
    <source>
        <dbReference type="ARBA" id="ARBA00008350"/>
    </source>
</evidence>
<dbReference type="Proteomes" id="UP000789396">
    <property type="component" value="Unassembled WGS sequence"/>
</dbReference>
<dbReference type="GO" id="GO:0070728">
    <property type="term" value="F:L-leucine binding"/>
    <property type="evidence" value="ECO:0007669"/>
    <property type="project" value="TreeGrafter"/>
</dbReference>
<dbReference type="PANTHER" id="PTHR12474">
    <property type="entry name" value="P53 REGULATED PA26 NUCLEAR PROTEIN SESTRIN"/>
    <property type="match status" value="1"/>
</dbReference>
<comment type="similarity">
    <text evidence="2">Belongs to the sestrin family.</text>
</comment>
<feature type="region of interest" description="Disordered" evidence="4">
    <location>
        <begin position="531"/>
        <end position="552"/>
    </location>
</feature>